<dbReference type="AlphaFoldDB" id="A0A818JUI2"/>
<evidence type="ECO:0000313" key="3">
    <source>
        <dbReference type="Proteomes" id="UP000663881"/>
    </source>
</evidence>
<accession>A0A818JUI2</accession>
<sequence length="182" mass="20827">MIIASIPEQYPTHSRNHREKHAIESIEYCILNLFSTPAQAHSTQQIVVNDFVGLIQQAQTDNLLIDPFDREFFVEMLIPAATEIESGAHLLFTMAKTYYAVSSEHMINQIAGINKLSVLQTDEARHAQLQLASNNTMITSLKISQLAQERHELYLQEMQNRQAEYTTYMNNLILFELEETIG</sequence>
<dbReference type="Proteomes" id="UP000663881">
    <property type="component" value="Unassembled WGS sequence"/>
</dbReference>
<comment type="caution">
    <text evidence="1">The sequence shown here is derived from an EMBL/GenBank/DDBJ whole genome shotgun (WGS) entry which is preliminary data.</text>
</comment>
<reference evidence="1" key="1">
    <citation type="submission" date="2021-02" db="EMBL/GenBank/DDBJ databases">
        <authorList>
            <person name="Nowell W R."/>
        </authorList>
    </citation>
    <scope>NUCLEOTIDE SEQUENCE</scope>
</reference>
<protein>
    <submittedName>
        <fullName evidence="1">Uncharacterized protein</fullName>
    </submittedName>
</protein>
<proteinExistence type="predicted"/>
<dbReference type="EMBL" id="CAJOAZ010001598">
    <property type="protein sequence ID" value="CAF3834417.1"/>
    <property type="molecule type" value="Genomic_DNA"/>
</dbReference>
<dbReference type="EMBL" id="CAJOAY010000116">
    <property type="protein sequence ID" value="CAF3544391.1"/>
    <property type="molecule type" value="Genomic_DNA"/>
</dbReference>
<organism evidence="1 3">
    <name type="scientific">Adineta steineri</name>
    <dbReference type="NCBI Taxonomy" id="433720"/>
    <lineage>
        <taxon>Eukaryota</taxon>
        <taxon>Metazoa</taxon>
        <taxon>Spiralia</taxon>
        <taxon>Gnathifera</taxon>
        <taxon>Rotifera</taxon>
        <taxon>Eurotatoria</taxon>
        <taxon>Bdelloidea</taxon>
        <taxon>Adinetida</taxon>
        <taxon>Adinetidae</taxon>
        <taxon>Adineta</taxon>
    </lineage>
</organism>
<gene>
    <name evidence="1" type="ORF">OKA104_LOCUS3764</name>
    <name evidence="2" type="ORF">OXD698_LOCUS20269</name>
</gene>
<dbReference type="Proteomes" id="UP000663844">
    <property type="component" value="Unassembled WGS sequence"/>
</dbReference>
<evidence type="ECO:0000313" key="1">
    <source>
        <dbReference type="EMBL" id="CAF3544391.1"/>
    </source>
</evidence>
<evidence type="ECO:0000313" key="2">
    <source>
        <dbReference type="EMBL" id="CAF3834417.1"/>
    </source>
</evidence>
<name>A0A818JUI2_9BILA</name>